<dbReference type="AlphaFoldDB" id="A0AAU7PKK9"/>
<reference evidence="2" key="1">
    <citation type="submission" date="2024-06" db="EMBL/GenBank/DDBJ databases">
        <title>Lacrimispora cavernae sp. nov., a novel anaerobe isolated from bat guano pile inside a cave.</title>
        <authorList>
            <person name="Miller S.L."/>
            <person name="Lu N."/>
            <person name="King J."/>
            <person name="Sankaranarayanan K."/>
            <person name="Lawson P.A."/>
        </authorList>
    </citation>
    <scope>NUCLEOTIDE SEQUENCE</scope>
    <source>
        <strain evidence="2">BS-2</strain>
    </source>
</reference>
<proteinExistence type="predicted"/>
<protein>
    <submittedName>
        <fullName evidence="2">GerMN domain-containing protein</fullName>
    </submittedName>
</protein>
<feature type="domain" description="GerMN" evidence="1">
    <location>
        <begin position="79"/>
        <end position="164"/>
    </location>
</feature>
<dbReference type="Pfam" id="PF10646">
    <property type="entry name" value="Germane"/>
    <property type="match status" value="2"/>
</dbReference>
<dbReference type="SMART" id="SM00909">
    <property type="entry name" value="Germane"/>
    <property type="match status" value="2"/>
</dbReference>
<feature type="domain" description="GerMN" evidence="1">
    <location>
        <begin position="219"/>
        <end position="305"/>
    </location>
</feature>
<dbReference type="RefSeq" id="WP_349944405.1">
    <property type="nucleotide sequence ID" value="NZ_CP157940.1"/>
</dbReference>
<organism evidence="2">
    <name type="scientific">Lacrimispora sp. BS-2</name>
    <dbReference type="NCBI Taxonomy" id="3151850"/>
    <lineage>
        <taxon>Bacteria</taxon>
        <taxon>Bacillati</taxon>
        <taxon>Bacillota</taxon>
        <taxon>Clostridia</taxon>
        <taxon>Lachnospirales</taxon>
        <taxon>Lachnospiraceae</taxon>
        <taxon>Lacrimispora</taxon>
    </lineage>
</organism>
<sequence length="336" mass="37917">MKRLSGILFHPVKRCVFLLLACSLCLTGCHGRKAKGTENAGDVYQIYYLNSAMTKMEPQEYHMPQKPEGDLEDVTDWRIRNLMEQLRTVPKDLDRQAAVPDKVGFERYKLEDTVLYLYFDNNYAMMNATREILCRSSLVRTLTQVKGVDYVAVYTAEQPLMDSSGSPVGPMANSDFIDNISNVNSYEKTELPLYFSDDTGEKLVKETREVVHNVNTSLEKLVIEQLIAGPGRPGMNPTLPKDTKLLNVSVNENICYINFDSAFLNNTLEVKEYIPIYSIVNSLAAASSINKVQITVGGSQEVMFRDSISLNQFFERNLDYNAENEEVPNDIGGTEQ</sequence>
<dbReference type="InterPro" id="IPR019606">
    <property type="entry name" value="GerMN"/>
</dbReference>
<evidence type="ECO:0000313" key="2">
    <source>
        <dbReference type="EMBL" id="XBS52757.1"/>
    </source>
</evidence>
<evidence type="ECO:0000259" key="1">
    <source>
        <dbReference type="SMART" id="SM00909"/>
    </source>
</evidence>
<gene>
    <name evidence="2" type="ORF">ABFV83_12990</name>
</gene>
<dbReference type="EMBL" id="CP157940">
    <property type="protein sequence ID" value="XBS52757.1"/>
    <property type="molecule type" value="Genomic_DNA"/>
</dbReference>
<name>A0AAU7PKK9_9FIRM</name>
<accession>A0AAU7PKK9</accession>